<organism evidence="10 11">
    <name type="scientific">Thermopolyspora flexuosa</name>
    <dbReference type="NCBI Taxonomy" id="103836"/>
    <lineage>
        <taxon>Bacteria</taxon>
        <taxon>Bacillati</taxon>
        <taxon>Actinomycetota</taxon>
        <taxon>Actinomycetes</taxon>
        <taxon>Streptosporangiales</taxon>
        <taxon>Streptosporangiaceae</taxon>
        <taxon>Thermopolyspora</taxon>
    </lineage>
</organism>
<dbReference type="GO" id="GO:0071972">
    <property type="term" value="F:peptidoglycan L,D-transpeptidase activity"/>
    <property type="evidence" value="ECO:0007669"/>
    <property type="project" value="TreeGrafter"/>
</dbReference>
<dbReference type="GO" id="GO:0018104">
    <property type="term" value="P:peptidoglycan-protein cross-linking"/>
    <property type="evidence" value="ECO:0007669"/>
    <property type="project" value="TreeGrafter"/>
</dbReference>
<evidence type="ECO:0000256" key="4">
    <source>
        <dbReference type="ARBA" id="ARBA00022984"/>
    </source>
</evidence>
<evidence type="ECO:0000256" key="7">
    <source>
        <dbReference type="PROSITE-ProRule" id="PRU01373"/>
    </source>
</evidence>
<keyword evidence="3 7" id="KW-0133">Cell shape</keyword>
<dbReference type="Pfam" id="PF17964">
    <property type="entry name" value="Big_10"/>
    <property type="match status" value="1"/>
</dbReference>
<keyword evidence="2" id="KW-0808">Transferase</keyword>
<dbReference type="Gene3D" id="2.60.40.3780">
    <property type="match status" value="1"/>
</dbReference>
<keyword evidence="4 7" id="KW-0573">Peptidoglycan synthesis</keyword>
<evidence type="ECO:0000256" key="3">
    <source>
        <dbReference type="ARBA" id="ARBA00022960"/>
    </source>
</evidence>
<evidence type="ECO:0000313" key="11">
    <source>
        <dbReference type="Proteomes" id="UP000319213"/>
    </source>
</evidence>
<dbReference type="Gene3D" id="2.60.40.3710">
    <property type="match status" value="1"/>
</dbReference>
<dbReference type="InterPro" id="IPR050979">
    <property type="entry name" value="LD-transpeptidase"/>
</dbReference>
<dbReference type="EMBL" id="VFPQ01000001">
    <property type="protein sequence ID" value="TQM75516.1"/>
    <property type="molecule type" value="Genomic_DNA"/>
</dbReference>
<dbReference type="CDD" id="cd16913">
    <property type="entry name" value="YkuD_like"/>
    <property type="match status" value="1"/>
</dbReference>
<keyword evidence="8" id="KW-0732">Signal</keyword>
<dbReference type="Proteomes" id="UP000319213">
    <property type="component" value="Unassembled WGS sequence"/>
</dbReference>
<feature type="active site" description="Proton donor/acceptor" evidence="7">
    <location>
        <position position="326"/>
    </location>
</feature>
<dbReference type="Gene3D" id="2.40.440.10">
    <property type="entry name" value="L,D-transpeptidase catalytic domain-like"/>
    <property type="match status" value="1"/>
</dbReference>
<dbReference type="AlphaFoldDB" id="A0A543IY70"/>
<evidence type="ECO:0000256" key="8">
    <source>
        <dbReference type="SAM" id="SignalP"/>
    </source>
</evidence>
<keyword evidence="11" id="KW-1185">Reference proteome</keyword>
<keyword evidence="5" id="KW-0012">Acyltransferase</keyword>
<dbReference type="InterPro" id="IPR005490">
    <property type="entry name" value="LD_TPept_cat_dom"/>
</dbReference>
<dbReference type="PROSITE" id="PS52029">
    <property type="entry name" value="LD_TPASE"/>
    <property type="match status" value="1"/>
</dbReference>
<feature type="signal peptide" evidence="8">
    <location>
        <begin position="1"/>
        <end position="30"/>
    </location>
</feature>
<evidence type="ECO:0000256" key="5">
    <source>
        <dbReference type="ARBA" id="ARBA00023315"/>
    </source>
</evidence>
<dbReference type="GO" id="GO:0016746">
    <property type="term" value="F:acyltransferase activity"/>
    <property type="evidence" value="ECO:0007669"/>
    <property type="project" value="UniProtKB-KW"/>
</dbReference>
<feature type="chain" id="PRO_5039386617" evidence="8">
    <location>
        <begin position="31"/>
        <end position="398"/>
    </location>
</feature>
<evidence type="ECO:0000256" key="1">
    <source>
        <dbReference type="ARBA" id="ARBA00004752"/>
    </source>
</evidence>
<name>A0A543IY70_9ACTN</name>
<feature type="active site" description="Nucleophile" evidence="7">
    <location>
        <position position="344"/>
    </location>
</feature>
<comment type="pathway">
    <text evidence="1 7">Cell wall biogenesis; peptidoglycan biosynthesis.</text>
</comment>
<reference evidence="10 11" key="1">
    <citation type="submission" date="2019-06" db="EMBL/GenBank/DDBJ databases">
        <title>Sequencing the genomes of 1000 actinobacteria strains.</title>
        <authorList>
            <person name="Klenk H.-P."/>
        </authorList>
    </citation>
    <scope>NUCLEOTIDE SEQUENCE [LARGE SCALE GENOMIC DNA]</scope>
    <source>
        <strain evidence="10 11">DSM 43186</strain>
    </source>
</reference>
<evidence type="ECO:0000259" key="9">
    <source>
        <dbReference type="PROSITE" id="PS52029"/>
    </source>
</evidence>
<gene>
    <name evidence="10" type="ORF">FHX40_2226</name>
</gene>
<dbReference type="CDD" id="cd13432">
    <property type="entry name" value="LDT_IgD_like_2"/>
    <property type="match status" value="1"/>
</dbReference>
<proteinExistence type="predicted"/>
<dbReference type="PANTHER" id="PTHR30582:SF2">
    <property type="entry name" value="L,D-TRANSPEPTIDASE YCIB-RELATED"/>
    <property type="match status" value="1"/>
</dbReference>
<accession>A0A543IY70</accession>
<dbReference type="InterPro" id="IPR038063">
    <property type="entry name" value="Transpep_catalytic_dom"/>
</dbReference>
<protein>
    <submittedName>
        <fullName evidence="10">Lipoprotein-anchoring transpeptidase ErfK/SrfK</fullName>
    </submittedName>
</protein>
<evidence type="ECO:0000256" key="2">
    <source>
        <dbReference type="ARBA" id="ARBA00022679"/>
    </source>
</evidence>
<dbReference type="Pfam" id="PF03734">
    <property type="entry name" value="YkuD"/>
    <property type="match status" value="1"/>
</dbReference>
<dbReference type="InterPro" id="IPR041280">
    <property type="entry name" value="Big_10"/>
</dbReference>
<comment type="caution">
    <text evidence="10">The sequence shown here is derived from an EMBL/GenBank/DDBJ whole genome shotgun (WGS) entry which is preliminary data.</text>
</comment>
<dbReference type="GO" id="GO:0071555">
    <property type="term" value="P:cell wall organization"/>
    <property type="evidence" value="ECO:0007669"/>
    <property type="project" value="UniProtKB-UniRule"/>
</dbReference>
<dbReference type="GO" id="GO:0008360">
    <property type="term" value="P:regulation of cell shape"/>
    <property type="evidence" value="ECO:0007669"/>
    <property type="project" value="UniProtKB-UniRule"/>
</dbReference>
<dbReference type="PANTHER" id="PTHR30582">
    <property type="entry name" value="L,D-TRANSPEPTIDASE"/>
    <property type="match status" value="1"/>
</dbReference>
<evidence type="ECO:0000256" key="6">
    <source>
        <dbReference type="ARBA" id="ARBA00023316"/>
    </source>
</evidence>
<sequence>MPSVAKRRRMPIAALAAAAALLLGSCSGGGEPVASGFQGHKQEKPAPPTISVAPAEGAKRVRPDKRVVVAASGGRLEKVVVRAGGKVVNGRLDASGTRWRSTERLRPGTTYTVEAQATGDGGPTQLTSRFTTLKPQNELAVIDVTPAIKGEILGVGAPIIVTFNRPVEDKAAVERALEVEAEKPVPGAWRWVSDRQVIYRTARFWPAHQKVRFTARIAGVRSGPGTWGVRNVSHTLRIGAAWISTVNVKTHTMVVRKDGKVMRTMPISAGKATTREYTTTSGIHLTMERGNPVVMISPGRKPGDPGYYREVVNHAVRISSSGEYVHAAPWSIHAQGRANVSHGCINAHPRDAKWFYDNFHRGDVVKIVGTDRPLEWNNGWGFWQLSFKEWKKGSALAT</sequence>
<dbReference type="PROSITE" id="PS51257">
    <property type="entry name" value="PROKAR_LIPOPROTEIN"/>
    <property type="match status" value="1"/>
</dbReference>
<dbReference type="GO" id="GO:0005576">
    <property type="term" value="C:extracellular region"/>
    <property type="evidence" value="ECO:0007669"/>
    <property type="project" value="TreeGrafter"/>
</dbReference>
<dbReference type="SUPFAM" id="SSF141523">
    <property type="entry name" value="L,D-transpeptidase catalytic domain-like"/>
    <property type="match status" value="1"/>
</dbReference>
<dbReference type="UniPathway" id="UPA00219"/>
<feature type="domain" description="L,D-TPase catalytic" evidence="9">
    <location>
        <begin position="242"/>
        <end position="368"/>
    </location>
</feature>
<keyword evidence="6 7" id="KW-0961">Cell wall biogenesis/degradation</keyword>
<evidence type="ECO:0000313" key="10">
    <source>
        <dbReference type="EMBL" id="TQM75516.1"/>
    </source>
</evidence>
<keyword evidence="10" id="KW-0449">Lipoprotein</keyword>